<dbReference type="RefSeq" id="WP_057667833.1">
    <property type="nucleotide sequence ID" value="NZ_LDJH01000033.1"/>
</dbReference>
<keyword evidence="2" id="KW-1185">Reference proteome</keyword>
<protein>
    <submittedName>
        <fullName evidence="1">Uncharacterized protein</fullName>
    </submittedName>
</protein>
<evidence type="ECO:0000313" key="1">
    <source>
        <dbReference type="EMBL" id="KRG54274.1"/>
    </source>
</evidence>
<accession>A0A0R0BIW2</accession>
<comment type="caution">
    <text evidence="1">The sequence shown here is derived from an EMBL/GenBank/DDBJ whole genome shotgun (WGS) entry which is preliminary data.</text>
</comment>
<dbReference type="AlphaFoldDB" id="A0A0R0BIW2"/>
<gene>
    <name evidence="1" type="ORF">ABB25_13920</name>
</gene>
<evidence type="ECO:0000313" key="2">
    <source>
        <dbReference type="Proteomes" id="UP000051254"/>
    </source>
</evidence>
<dbReference type="EMBL" id="LDJH01000033">
    <property type="protein sequence ID" value="KRG54274.1"/>
    <property type="molecule type" value="Genomic_DNA"/>
</dbReference>
<reference evidence="1 2" key="1">
    <citation type="submission" date="2015-05" db="EMBL/GenBank/DDBJ databases">
        <title>Genome sequencing and analysis of members of genus Stenotrophomonas.</title>
        <authorList>
            <person name="Patil P.P."/>
            <person name="Midha S."/>
            <person name="Patil P.B."/>
        </authorList>
    </citation>
    <scope>NUCLEOTIDE SEQUENCE [LARGE SCALE GENOMIC DNA]</scope>
    <source>
        <strain evidence="1 2">DSM 17805</strain>
    </source>
</reference>
<dbReference type="PATRIC" id="fig|266128.3.peg.1914"/>
<dbReference type="Proteomes" id="UP000051254">
    <property type="component" value="Unassembled WGS sequence"/>
</dbReference>
<sequence length="112" mass="12304">MTSAADAVLALLNTARGQRPYSMENQETEQCFAVTLALAVELIATNDRVDRLERQLAELSGKPLHEVRRSGSDAVAEQERLAANEATLLRTLRVLVDPRPAVDQRPHMRAAG</sequence>
<name>A0A0R0BIW2_9GAMM</name>
<organism evidence="1 2">
    <name type="scientific">Stenotrophomonas koreensis</name>
    <dbReference type="NCBI Taxonomy" id="266128"/>
    <lineage>
        <taxon>Bacteria</taxon>
        <taxon>Pseudomonadati</taxon>
        <taxon>Pseudomonadota</taxon>
        <taxon>Gammaproteobacteria</taxon>
        <taxon>Lysobacterales</taxon>
        <taxon>Lysobacteraceae</taxon>
        <taxon>Stenotrophomonas</taxon>
    </lineage>
</organism>
<proteinExistence type="predicted"/>